<feature type="compositionally biased region" description="Basic and acidic residues" evidence="1">
    <location>
        <begin position="739"/>
        <end position="757"/>
    </location>
</feature>
<feature type="compositionally biased region" description="Basic and acidic residues" evidence="1">
    <location>
        <begin position="994"/>
        <end position="1009"/>
    </location>
</feature>
<feature type="region of interest" description="Disordered" evidence="1">
    <location>
        <begin position="871"/>
        <end position="1009"/>
    </location>
</feature>
<feature type="region of interest" description="Disordered" evidence="1">
    <location>
        <begin position="1"/>
        <end position="47"/>
    </location>
</feature>
<keyword evidence="3" id="KW-1185">Reference proteome</keyword>
<name>A0A7D5Z149_9HYPO</name>
<feature type="compositionally biased region" description="Polar residues" evidence="1">
    <location>
        <begin position="1"/>
        <end position="27"/>
    </location>
</feature>
<dbReference type="OrthoDB" id="4940292at2759"/>
<feature type="compositionally biased region" description="Basic and acidic residues" evidence="1">
    <location>
        <begin position="267"/>
        <end position="276"/>
    </location>
</feature>
<accession>A0A7D5Z149</accession>
<protein>
    <submittedName>
        <fullName evidence="2">Uncharacterized protein</fullName>
    </submittedName>
</protein>
<organism evidence="2 3">
    <name type="scientific">Metarhizium brunneum</name>
    <dbReference type="NCBI Taxonomy" id="500148"/>
    <lineage>
        <taxon>Eukaryota</taxon>
        <taxon>Fungi</taxon>
        <taxon>Dikarya</taxon>
        <taxon>Ascomycota</taxon>
        <taxon>Pezizomycotina</taxon>
        <taxon>Sordariomycetes</taxon>
        <taxon>Hypocreomycetidae</taxon>
        <taxon>Hypocreales</taxon>
        <taxon>Clavicipitaceae</taxon>
        <taxon>Metarhizium</taxon>
    </lineage>
</organism>
<feature type="compositionally biased region" description="Basic and acidic residues" evidence="1">
    <location>
        <begin position="642"/>
        <end position="653"/>
    </location>
</feature>
<gene>
    <name evidence="2" type="ORF">G6M90_00g018210</name>
</gene>
<evidence type="ECO:0000256" key="1">
    <source>
        <dbReference type="SAM" id="MobiDB-lite"/>
    </source>
</evidence>
<feature type="compositionally biased region" description="Basic residues" evidence="1">
    <location>
        <begin position="670"/>
        <end position="683"/>
    </location>
</feature>
<feature type="compositionally biased region" description="Basic and acidic residues" evidence="1">
    <location>
        <begin position="700"/>
        <end position="726"/>
    </location>
</feature>
<reference evidence="2 3" key="1">
    <citation type="submission" date="2020-07" db="EMBL/GenBank/DDBJ databases">
        <title>Telomere length de novo assembly of all 7 chromosomes of the fungus, Metarhizium brunneum, using a novel assembly pipeline.</title>
        <authorList>
            <person name="Saud z."/>
            <person name="Kortsinoglou A."/>
            <person name="Kouvelis V.N."/>
            <person name="Butt T.M."/>
        </authorList>
    </citation>
    <scope>NUCLEOTIDE SEQUENCE [LARGE SCALE GENOMIC DNA]</scope>
    <source>
        <strain evidence="2 3">4556</strain>
    </source>
</reference>
<feature type="region of interest" description="Disordered" evidence="1">
    <location>
        <begin position="537"/>
        <end position="563"/>
    </location>
</feature>
<dbReference type="KEGG" id="mbrn:26238160"/>
<dbReference type="EMBL" id="CP058932">
    <property type="protein sequence ID" value="QLI63829.1"/>
    <property type="molecule type" value="Genomic_DNA"/>
</dbReference>
<sequence length="1009" mass="114538">MDDYNNAAQNTDMGRRQPSNMTNTVTRAPQRRRPNTAYDGHDYGQQQHTVNANHDGYPSVVNNQALGRDVETHFSSVSWPPNSGPALGLQPSAPQCYNQMNEPPLYHAMKLPYEAPSYQTMLNHSGRVSRQSLSQNPSSSQEFAPQLLPLPVYSQHQYIPPGYHQPSEGYDINEANGATAVDAARPSQQACRQGRVKTSRPTASHDVADSNTEYAATDHENDKDSNDAPDIRKQKRCQKKYEDQKPERDPKTGRFSQVCNRRKQKKEGRPDTKPEEVYENFENFRLRKGINLKAKNIPKGESNEGFEYNKYGQLNRKTFSTEDIREIVEFKIEESQESKVPPKDSQEPPKKDFTMWIQSAPCQTGDRLDLDWDQNCRWEDCPGKNRTVRPGQFRVAFDELPNFTGKGLVDPLKPALVLHLRCFEEVFSREETQKYLTDGVLKGDRREFESEDRNIVRLDKDGKDHSRTIIEEWRKATYKAQEAIAQKMVDAKREAGARNNNSGSGDCEFYQEPTYSAGHLASLTFALTAWYTDQNTKYRTMDGNGTRARKRNERNEERPKGIRATFDYSFGDIEYYKKAKEGQQNYRNKQPEEKKKAASKQPARKKQEDTKHRDSSDDPETKLLQAKERLEEAKKGLLQAKEQLEEAKERLDDAQQNYDEAEEKRDAQKHVPKKKATKKKGKRNNPAAQTAVEEASESLETAKRDCRRAPKERSSAKDTDAVEESPRSLQQSAKSHAPAHTDDLGERSGNEPAKENSEPSYNDAIYDPSSFWLCLTDANGVFEGESLYTLPGTAGQDQLADNKNLNCPGSLGANQGEWLENCHKPQESLPIGLTREDVLLWQEPMSTPTSYASMSSTQMLTAWASQGRVLEEVPDSDEDRPLRVKQEPSQQRVLEEAPDSDEDRPLRVKQEPSQQRGLQELPDYNNNSDPRTVPSRVAAPRKRGQRQISDYNDAEEAPSTKRARTAAPQQVSNTAAACHIPSYGPNRPTRNKRRADGDLDDSSHKRMCQ</sequence>
<dbReference type="Proteomes" id="UP000510686">
    <property type="component" value="Chromosome 1"/>
</dbReference>
<feature type="compositionally biased region" description="Basic and acidic residues" evidence="1">
    <location>
        <begin position="239"/>
        <end position="252"/>
    </location>
</feature>
<feature type="compositionally biased region" description="Basic and acidic residues" evidence="1">
    <location>
        <begin position="216"/>
        <end position="232"/>
    </location>
</feature>
<feature type="region of interest" description="Disordered" evidence="1">
    <location>
        <begin position="182"/>
        <end position="276"/>
    </location>
</feature>
<proteinExistence type="predicted"/>
<dbReference type="AlphaFoldDB" id="A0A7D5Z149"/>
<evidence type="ECO:0000313" key="2">
    <source>
        <dbReference type="EMBL" id="QLI63829.1"/>
    </source>
</evidence>
<dbReference type="RefSeq" id="XP_014548716.1">
    <property type="nucleotide sequence ID" value="XM_014693230.1"/>
</dbReference>
<feature type="compositionally biased region" description="Basic and acidic residues" evidence="1">
    <location>
        <begin position="605"/>
        <end position="635"/>
    </location>
</feature>
<feature type="region of interest" description="Disordered" evidence="1">
    <location>
        <begin position="582"/>
        <end position="762"/>
    </location>
</feature>
<dbReference type="GeneID" id="26238160"/>
<evidence type="ECO:0000313" key="3">
    <source>
        <dbReference type="Proteomes" id="UP000510686"/>
    </source>
</evidence>